<organism evidence="1 2">
    <name type="scientific">Puccinia triticina</name>
    <dbReference type="NCBI Taxonomy" id="208348"/>
    <lineage>
        <taxon>Eukaryota</taxon>
        <taxon>Fungi</taxon>
        <taxon>Dikarya</taxon>
        <taxon>Basidiomycota</taxon>
        <taxon>Pucciniomycotina</taxon>
        <taxon>Pucciniomycetes</taxon>
        <taxon>Pucciniales</taxon>
        <taxon>Pucciniaceae</taxon>
        <taxon>Puccinia</taxon>
    </lineage>
</organism>
<keyword evidence="2" id="KW-1185">Reference proteome</keyword>
<evidence type="ECO:0000313" key="2">
    <source>
        <dbReference type="Proteomes" id="UP001164743"/>
    </source>
</evidence>
<sequence length="120" mass="13350">MLDTGNDQQNISVVTGYSIPCATLNSIKQLACWIASAFRFNSALLGLKRFAKHFNNPLMHVWFGGLLLTDTPTNTRFSINYSLDLECGWNKCVNILIMAKLRELDATDSLDDDDSSSDIS</sequence>
<gene>
    <name evidence="1" type="ORF">PtA15_12A423</name>
</gene>
<accession>A0ABY7CYN5</accession>
<dbReference type="GeneID" id="77802926"/>
<protein>
    <submittedName>
        <fullName evidence="1">Uncharacterized protein</fullName>
    </submittedName>
</protein>
<reference evidence="1" key="1">
    <citation type="submission" date="2022-10" db="EMBL/GenBank/DDBJ databases">
        <title>Puccinia triticina Genome sequencing and assembly.</title>
        <authorList>
            <person name="Li C."/>
        </authorList>
    </citation>
    <scope>NUCLEOTIDE SEQUENCE</scope>
    <source>
        <strain evidence="1">Pt15</strain>
    </source>
</reference>
<dbReference type="RefSeq" id="XP_053025989.1">
    <property type="nucleotide sequence ID" value="XM_053162031.1"/>
</dbReference>
<name>A0ABY7CYN5_9BASI</name>
<evidence type="ECO:0000313" key="1">
    <source>
        <dbReference type="EMBL" id="WAQ90434.1"/>
    </source>
</evidence>
<proteinExistence type="predicted"/>
<dbReference type="Proteomes" id="UP001164743">
    <property type="component" value="Chromosome 12A"/>
</dbReference>
<dbReference type="EMBL" id="CP110432">
    <property type="protein sequence ID" value="WAQ90434.1"/>
    <property type="molecule type" value="Genomic_DNA"/>
</dbReference>